<name>Q7VQR5_BLOFL</name>
<feature type="domain" description="BON" evidence="2">
    <location>
        <begin position="125"/>
        <end position="192"/>
    </location>
</feature>
<evidence type="ECO:0000259" key="2">
    <source>
        <dbReference type="PROSITE" id="PS50914"/>
    </source>
</evidence>
<feature type="signal peptide" evidence="1">
    <location>
        <begin position="1"/>
        <end position="19"/>
    </location>
</feature>
<dbReference type="Pfam" id="PF04972">
    <property type="entry name" value="BON"/>
    <property type="match status" value="2"/>
</dbReference>
<evidence type="ECO:0000313" key="4">
    <source>
        <dbReference type="Proteomes" id="UP000002192"/>
    </source>
</evidence>
<feature type="chain" id="PRO_5004294564" evidence="1">
    <location>
        <begin position="20"/>
        <end position="192"/>
    </location>
</feature>
<keyword evidence="4" id="KW-1185">Reference proteome</keyword>
<dbReference type="eggNOG" id="COG2823">
    <property type="taxonomic scope" value="Bacteria"/>
</dbReference>
<protein>
    <submittedName>
        <fullName evidence="3">Possible lipoprotein</fullName>
    </submittedName>
</protein>
<dbReference type="EMBL" id="BX248583">
    <property type="protein sequence ID" value="CAD83578.1"/>
    <property type="molecule type" value="Genomic_DNA"/>
</dbReference>
<evidence type="ECO:0000256" key="1">
    <source>
        <dbReference type="SAM" id="SignalP"/>
    </source>
</evidence>
<dbReference type="PANTHER" id="PTHR34606">
    <property type="entry name" value="BON DOMAIN-CONTAINING PROTEIN"/>
    <property type="match status" value="1"/>
</dbReference>
<feature type="domain" description="BON" evidence="2">
    <location>
        <begin position="47"/>
        <end position="116"/>
    </location>
</feature>
<reference evidence="3 4" key="1">
    <citation type="journal article" date="2003" name="Proc. Natl. Acad. Sci. U.S.A.">
        <title>The genome sequence of Blochmannia floridanus: comparative analysis of reduced genomes.</title>
        <authorList>
            <person name="Gil R."/>
            <person name="Silva F.J."/>
            <person name="Zientz E."/>
            <person name="Delmotte F."/>
            <person name="Gonzalez-Candelas F."/>
            <person name="Latorre A."/>
            <person name="Rausell C."/>
            <person name="Kramerbeek J."/>
            <person name="Gadau J."/>
            <person name="Hoelldobler B."/>
            <person name="van Ham R.C.H.J."/>
            <person name="Gross R."/>
            <person name="Moya A."/>
        </authorList>
    </citation>
    <scope>NUCLEOTIDE SEQUENCE [LARGE SCALE GENOMIC DNA]</scope>
</reference>
<dbReference type="Proteomes" id="UP000002192">
    <property type="component" value="Chromosome"/>
</dbReference>
<dbReference type="InterPro" id="IPR007055">
    <property type="entry name" value="BON_dom"/>
</dbReference>
<keyword evidence="3" id="KW-0449">Lipoprotein</keyword>
<dbReference type="KEGG" id="bfl:Bfl051"/>
<accession>Q7VQR5</accession>
<dbReference type="PROSITE" id="PS50914">
    <property type="entry name" value="BON"/>
    <property type="match status" value="2"/>
</dbReference>
<dbReference type="PANTHER" id="PTHR34606:SF4">
    <property type="entry name" value="OUTER MEMBRANE LIPOPROTEIN DOLP"/>
    <property type="match status" value="1"/>
</dbReference>
<dbReference type="NCBIfam" id="NF008247">
    <property type="entry name" value="PRK11023.1"/>
    <property type="match status" value="1"/>
</dbReference>
<proteinExistence type="predicted"/>
<dbReference type="InterPro" id="IPR051686">
    <property type="entry name" value="Lipoprotein_DolP"/>
</dbReference>
<gene>
    <name evidence="3" type="primary">yraP</name>
    <name evidence="3" type="ordered locus">Bfl051</name>
</gene>
<dbReference type="AlphaFoldDB" id="Q7VQR5"/>
<evidence type="ECO:0000313" key="3">
    <source>
        <dbReference type="EMBL" id="CAD83578.1"/>
    </source>
</evidence>
<organism evidence="3 4">
    <name type="scientific">Blochmanniella floridana</name>
    <dbReference type="NCBI Taxonomy" id="203907"/>
    <lineage>
        <taxon>Bacteria</taxon>
        <taxon>Pseudomonadati</taxon>
        <taxon>Pseudomonadota</taxon>
        <taxon>Gammaproteobacteria</taxon>
        <taxon>Enterobacterales</taxon>
        <taxon>Enterobacteriaceae</taxon>
        <taxon>ant endosymbionts</taxon>
        <taxon>Candidatus Blochmanniella</taxon>
    </lineage>
</organism>
<dbReference type="STRING" id="203907.Bfl051"/>
<keyword evidence="1" id="KW-0732">Signal</keyword>
<dbReference type="OrthoDB" id="9783990at2"/>
<sequence length="192" mass="21745">MNNNIIFLLALFSFLTLSACSSMLTIGTAAFVTTTWYDSRTIGSQIDDNILKIHIYHALQKNKQIKQSTRIINTVYQGNILLTGQSPSTELSNQAIQIVMHIDGVKKIYNAIRQSQPISLQNILLDCLISSQIRFNLFTQKNVHINNIKVISENREIFLLGKLTLEERIYAEKVAKNIRGVKNVFTTCINNT</sequence>
<dbReference type="HOGENOM" id="CLU_083606_3_0_6"/>